<gene>
    <name evidence="2" type="ORF">OXX778_LOCUS18172</name>
</gene>
<dbReference type="Gene3D" id="1.10.10.60">
    <property type="entry name" value="Homeodomain-like"/>
    <property type="match status" value="1"/>
</dbReference>
<evidence type="ECO:0000313" key="3">
    <source>
        <dbReference type="Proteomes" id="UP000663879"/>
    </source>
</evidence>
<sequence>MNFFKLWIESVDYGKDFGKLRKGFLINKTYGNIIEYYYDICKINDEYIDESQTKKKSKNEIICLVFNQVKSSLMFESSKASLVKDQWVEITLSNIENKVLRKLNNLTIFLLSTNGYEEFKKELISIYTVNTVETINFSKLSMVKQSLNESISDFGRSVIGMCRQLPWNLKDRVRLEIENQVKAGIIRPSKIPWCFPIRVVDKQNGEIRFTVDYKELNKVIKDDNQPLPSINDLYTMMTDSDVFTKFDLKSAYHQKAVHEESVEVTAFICEFGIFEYLFMPMGIKIAP</sequence>
<dbReference type="InterPro" id="IPR053134">
    <property type="entry name" value="RNA-dir_DNA_polymerase"/>
</dbReference>
<dbReference type="InterPro" id="IPR043502">
    <property type="entry name" value="DNA/RNA_pol_sf"/>
</dbReference>
<dbReference type="AlphaFoldDB" id="A0A814JBR7"/>
<dbReference type="EMBL" id="CAJNOC010004914">
    <property type="protein sequence ID" value="CAF1037193.1"/>
    <property type="molecule type" value="Genomic_DNA"/>
</dbReference>
<dbReference type="Pfam" id="PF00078">
    <property type="entry name" value="RVT_1"/>
    <property type="match status" value="1"/>
</dbReference>
<protein>
    <recommendedName>
        <fullName evidence="1">Reverse transcriptase domain-containing protein</fullName>
    </recommendedName>
</protein>
<evidence type="ECO:0000313" key="2">
    <source>
        <dbReference type="EMBL" id="CAF1037193.1"/>
    </source>
</evidence>
<accession>A0A814JBR7</accession>
<comment type="caution">
    <text evidence="2">The sequence shown here is derived from an EMBL/GenBank/DDBJ whole genome shotgun (WGS) entry which is preliminary data.</text>
</comment>
<organism evidence="2 3">
    <name type="scientific">Brachionus calyciflorus</name>
    <dbReference type="NCBI Taxonomy" id="104777"/>
    <lineage>
        <taxon>Eukaryota</taxon>
        <taxon>Metazoa</taxon>
        <taxon>Spiralia</taxon>
        <taxon>Gnathifera</taxon>
        <taxon>Rotifera</taxon>
        <taxon>Eurotatoria</taxon>
        <taxon>Monogononta</taxon>
        <taxon>Pseudotrocha</taxon>
        <taxon>Ploima</taxon>
        <taxon>Brachionidae</taxon>
        <taxon>Brachionus</taxon>
    </lineage>
</organism>
<reference evidence="2" key="1">
    <citation type="submission" date="2021-02" db="EMBL/GenBank/DDBJ databases">
        <authorList>
            <person name="Nowell W R."/>
        </authorList>
    </citation>
    <scope>NUCLEOTIDE SEQUENCE</scope>
    <source>
        <strain evidence="2">Ploen Becks lab</strain>
    </source>
</reference>
<dbReference type="OrthoDB" id="420169at2759"/>
<feature type="domain" description="Reverse transcriptase" evidence="1">
    <location>
        <begin position="201"/>
        <end position="287"/>
    </location>
</feature>
<dbReference type="PANTHER" id="PTHR24559">
    <property type="entry name" value="TRANSPOSON TY3-I GAG-POL POLYPROTEIN"/>
    <property type="match status" value="1"/>
</dbReference>
<dbReference type="Gene3D" id="3.10.10.10">
    <property type="entry name" value="HIV Type 1 Reverse Transcriptase, subunit A, domain 1"/>
    <property type="match status" value="1"/>
</dbReference>
<keyword evidence="3" id="KW-1185">Reference proteome</keyword>
<dbReference type="Gene3D" id="3.30.70.270">
    <property type="match status" value="1"/>
</dbReference>
<feature type="non-terminal residue" evidence="2">
    <location>
        <position position="1"/>
    </location>
</feature>
<dbReference type="SUPFAM" id="SSF56672">
    <property type="entry name" value="DNA/RNA polymerases"/>
    <property type="match status" value="1"/>
</dbReference>
<dbReference type="InterPro" id="IPR000477">
    <property type="entry name" value="RT_dom"/>
</dbReference>
<name>A0A814JBR7_9BILA</name>
<dbReference type="CDD" id="cd01647">
    <property type="entry name" value="RT_LTR"/>
    <property type="match status" value="1"/>
</dbReference>
<evidence type="ECO:0000259" key="1">
    <source>
        <dbReference type="Pfam" id="PF00078"/>
    </source>
</evidence>
<dbReference type="InterPro" id="IPR043128">
    <property type="entry name" value="Rev_trsase/Diguanyl_cyclase"/>
</dbReference>
<proteinExistence type="predicted"/>
<dbReference type="PANTHER" id="PTHR24559:SF444">
    <property type="entry name" value="REVERSE TRANSCRIPTASE DOMAIN-CONTAINING PROTEIN"/>
    <property type="match status" value="1"/>
</dbReference>
<dbReference type="Proteomes" id="UP000663879">
    <property type="component" value="Unassembled WGS sequence"/>
</dbReference>